<dbReference type="SUPFAM" id="SSF160631">
    <property type="entry name" value="SMI1/KNR4-like"/>
    <property type="match status" value="1"/>
</dbReference>
<dbReference type="STRING" id="1077936.SAMN05421545_3940"/>
<dbReference type="Gene3D" id="3.40.1580.10">
    <property type="entry name" value="SMI1/KNR4-like"/>
    <property type="match status" value="1"/>
</dbReference>
<feature type="domain" description="Knr4/Smi1-like" evidence="1">
    <location>
        <begin position="17"/>
        <end position="138"/>
    </location>
</feature>
<protein>
    <submittedName>
        <fullName evidence="2">SMI1-KNR4 cell-wall</fullName>
    </submittedName>
</protein>
<evidence type="ECO:0000259" key="1">
    <source>
        <dbReference type="SMART" id="SM00860"/>
    </source>
</evidence>
<name>A0A1N7BFD0_9BACT</name>
<dbReference type="Pfam" id="PF09346">
    <property type="entry name" value="SMI1_KNR4"/>
    <property type="match status" value="1"/>
</dbReference>
<dbReference type="AlphaFoldDB" id="A0A1N7BFD0"/>
<organism evidence="2 3">
    <name type="scientific">Pontibacter lucknowensis</name>
    <dbReference type="NCBI Taxonomy" id="1077936"/>
    <lineage>
        <taxon>Bacteria</taxon>
        <taxon>Pseudomonadati</taxon>
        <taxon>Bacteroidota</taxon>
        <taxon>Cytophagia</taxon>
        <taxon>Cytophagales</taxon>
        <taxon>Hymenobacteraceae</taxon>
        <taxon>Pontibacter</taxon>
    </lineage>
</organism>
<dbReference type="SMART" id="SM00860">
    <property type="entry name" value="SMI1_KNR4"/>
    <property type="match status" value="1"/>
</dbReference>
<gene>
    <name evidence="2" type="ORF">SAMN05421545_3940</name>
</gene>
<accession>A0A1N7BFD0</accession>
<dbReference type="InterPro" id="IPR037883">
    <property type="entry name" value="Knr4/Smi1-like_sf"/>
</dbReference>
<dbReference type="InterPro" id="IPR018958">
    <property type="entry name" value="Knr4/Smi1-like_dom"/>
</dbReference>
<dbReference type="EMBL" id="FTNM01000008">
    <property type="protein sequence ID" value="SIR50025.1"/>
    <property type="molecule type" value="Genomic_DNA"/>
</dbReference>
<keyword evidence="3" id="KW-1185">Reference proteome</keyword>
<evidence type="ECO:0000313" key="2">
    <source>
        <dbReference type="EMBL" id="SIR50025.1"/>
    </source>
</evidence>
<dbReference type="Proteomes" id="UP000185924">
    <property type="component" value="Unassembled WGS sequence"/>
</dbReference>
<reference evidence="3" key="1">
    <citation type="submission" date="2017-01" db="EMBL/GenBank/DDBJ databases">
        <authorList>
            <person name="Varghese N."/>
            <person name="Submissions S."/>
        </authorList>
    </citation>
    <scope>NUCLEOTIDE SEQUENCE [LARGE SCALE GENOMIC DNA]</scope>
    <source>
        <strain evidence="3">DM9</strain>
    </source>
</reference>
<sequence>MESIWEKPAYLPYLQPPLTAEILEDAEKKIGYKLPNEYIELVKTQNGGYIRKTLADFEHNLIYGIGPHYPSLTNVDWSEYYDWVGFELDGLIPFDDDGHFFMCLDYRQNRLNPQITLTVPESGIQTVVANSFAEYLSKLVVKTNGEFVIETNESIEEVAKDIEQSLGIEFEDPNSYDYGYPTYRSTINGQWVWLSPNLVPKGFVRRDDDRYNELKQLANGEATRFPEIAKGSLLISFSDEETEKRALAKLRKSFKAVRPISEFV</sequence>
<proteinExistence type="predicted"/>
<evidence type="ECO:0000313" key="3">
    <source>
        <dbReference type="Proteomes" id="UP000185924"/>
    </source>
</evidence>